<protein>
    <submittedName>
        <fullName evidence="1">Ribonuclease H-like domain-containing protein</fullName>
    </submittedName>
</protein>
<reference evidence="1" key="1">
    <citation type="journal article" date="2019" name="Sci. Rep.">
        <title>Draft genome of Tanacetum cinerariifolium, the natural source of mosquito coil.</title>
        <authorList>
            <person name="Yamashiro T."/>
            <person name="Shiraishi A."/>
            <person name="Satake H."/>
            <person name="Nakayama K."/>
        </authorList>
    </citation>
    <scope>NUCLEOTIDE SEQUENCE</scope>
</reference>
<dbReference type="EMBL" id="BKCJ010250450">
    <property type="protein sequence ID" value="GEZ18955.1"/>
    <property type="molecule type" value="Genomic_DNA"/>
</dbReference>
<sequence length="234" mass="26766">MKMEHYLCHTDYPIWQVIQNGNGHISVTTNTNGMIKVLPPKISKEVVARERERKARTTLLMALPEYHLAKFHKMVDAKETTTTSSSNTQNVAFVSANNISNTNDVSTAYSVSSPSVSKSHREGSSSYTDKVIHSFLLNQSSAPQLDFNDLEQINDDDMEEIDLKWQVAIISMRIEKFYERTGRKLQFDTKDLVGYDKTKVECFNCHKMGYMLVLAWMGMSTDIKIKNSVNKHFR</sequence>
<comment type="caution">
    <text evidence="1">The sequence shown here is derived from an EMBL/GenBank/DDBJ whole genome shotgun (WGS) entry which is preliminary data.</text>
</comment>
<evidence type="ECO:0000313" key="1">
    <source>
        <dbReference type="EMBL" id="GEZ18955.1"/>
    </source>
</evidence>
<organism evidence="1">
    <name type="scientific">Tanacetum cinerariifolium</name>
    <name type="common">Dalmatian daisy</name>
    <name type="synonym">Chrysanthemum cinerariifolium</name>
    <dbReference type="NCBI Taxonomy" id="118510"/>
    <lineage>
        <taxon>Eukaryota</taxon>
        <taxon>Viridiplantae</taxon>
        <taxon>Streptophyta</taxon>
        <taxon>Embryophyta</taxon>
        <taxon>Tracheophyta</taxon>
        <taxon>Spermatophyta</taxon>
        <taxon>Magnoliopsida</taxon>
        <taxon>eudicotyledons</taxon>
        <taxon>Gunneridae</taxon>
        <taxon>Pentapetalae</taxon>
        <taxon>asterids</taxon>
        <taxon>campanulids</taxon>
        <taxon>Asterales</taxon>
        <taxon>Asteraceae</taxon>
        <taxon>Asteroideae</taxon>
        <taxon>Anthemideae</taxon>
        <taxon>Anthemidinae</taxon>
        <taxon>Tanacetum</taxon>
    </lineage>
</organism>
<proteinExistence type="predicted"/>
<name>A0A699I8J8_TANCI</name>
<accession>A0A699I8J8</accession>
<dbReference type="AlphaFoldDB" id="A0A699I8J8"/>
<gene>
    <name evidence="1" type="ORF">Tci_490928</name>
</gene>